<feature type="compositionally biased region" description="Low complexity" evidence="6">
    <location>
        <begin position="192"/>
        <end position="201"/>
    </location>
</feature>
<dbReference type="PROSITE" id="PS50994">
    <property type="entry name" value="INTEGRASE"/>
    <property type="match status" value="1"/>
</dbReference>
<feature type="compositionally biased region" description="Low complexity" evidence="6">
    <location>
        <begin position="90"/>
        <end position="99"/>
    </location>
</feature>
<evidence type="ECO:0000256" key="5">
    <source>
        <dbReference type="SAM" id="Coils"/>
    </source>
</evidence>
<dbReference type="InterPro" id="IPR008042">
    <property type="entry name" value="Retrotrans_Pao"/>
</dbReference>
<name>A0ABM1ZE22_AEDAL</name>
<evidence type="ECO:0000256" key="6">
    <source>
        <dbReference type="SAM" id="MobiDB-lite"/>
    </source>
</evidence>
<organism evidence="9 10">
    <name type="scientific">Aedes albopictus</name>
    <name type="common">Asian tiger mosquito</name>
    <name type="synonym">Stegomyia albopicta</name>
    <dbReference type="NCBI Taxonomy" id="7160"/>
    <lineage>
        <taxon>Eukaryota</taxon>
        <taxon>Metazoa</taxon>
        <taxon>Ecdysozoa</taxon>
        <taxon>Arthropoda</taxon>
        <taxon>Hexapoda</taxon>
        <taxon>Insecta</taxon>
        <taxon>Pterygota</taxon>
        <taxon>Neoptera</taxon>
        <taxon>Endopterygota</taxon>
        <taxon>Diptera</taxon>
        <taxon>Nematocera</taxon>
        <taxon>Culicoidea</taxon>
        <taxon>Culicidae</taxon>
        <taxon>Culicinae</taxon>
        <taxon>Aedini</taxon>
        <taxon>Aedes</taxon>
        <taxon>Stegomyia</taxon>
    </lineage>
</organism>
<dbReference type="InterPro" id="IPR001584">
    <property type="entry name" value="Integrase_cat-core"/>
</dbReference>
<keyword evidence="10" id="KW-1185">Reference proteome</keyword>
<dbReference type="Gene3D" id="3.30.420.10">
    <property type="entry name" value="Ribonuclease H-like superfamily/Ribonuclease H"/>
    <property type="match status" value="1"/>
</dbReference>
<dbReference type="InterPro" id="IPR011011">
    <property type="entry name" value="Znf_FYVE_PHD"/>
</dbReference>
<dbReference type="InterPro" id="IPR043502">
    <property type="entry name" value="DNA/RNA_pol_sf"/>
</dbReference>
<dbReference type="Pfam" id="PF03564">
    <property type="entry name" value="DUF1759"/>
    <property type="match status" value="1"/>
</dbReference>
<keyword evidence="1" id="KW-0479">Metal-binding</keyword>
<dbReference type="Pfam" id="PF18701">
    <property type="entry name" value="DUF5641"/>
    <property type="match status" value="1"/>
</dbReference>
<dbReference type="SMART" id="SM00249">
    <property type="entry name" value="PHD"/>
    <property type="match status" value="1"/>
</dbReference>
<dbReference type="RefSeq" id="XP_062698316.1">
    <property type="nucleotide sequence ID" value="XM_062842332.1"/>
</dbReference>
<dbReference type="PROSITE" id="PS01359">
    <property type="entry name" value="ZF_PHD_1"/>
    <property type="match status" value="1"/>
</dbReference>
<dbReference type="InterPro" id="IPR019786">
    <property type="entry name" value="Zinc_finger_PHD-type_CS"/>
</dbReference>
<keyword evidence="5" id="KW-0175">Coiled coil</keyword>
<dbReference type="Proteomes" id="UP000069940">
    <property type="component" value="Unassembled WGS sequence"/>
</dbReference>
<feature type="region of interest" description="Disordered" evidence="6">
    <location>
        <begin position="239"/>
        <end position="268"/>
    </location>
</feature>
<dbReference type="InterPro" id="IPR013083">
    <property type="entry name" value="Znf_RING/FYVE/PHD"/>
</dbReference>
<feature type="domain" description="PHD-type" evidence="7">
    <location>
        <begin position="8"/>
        <end position="57"/>
    </location>
</feature>
<proteinExistence type="predicted"/>
<evidence type="ECO:0000256" key="2">
    <source>
        <dbReference type="ARBA" id="ARBA00022771"/>
    </source>
</evidence>
<dbReference type="EnsemblMetazoa" id="AALFPA23_017595.R25742">
    <property type="protein sequence ID" value="AALFPA23_017595.P25742"/>
    <property type="gene ID" value="AALFPA23_017595"/>
</dbReference>
<dbReference type="InterPro" id="IPR012337">
    <property type="entry name" value="RNaseH-like_sf"/>
</dbReference>
<feature type="region of interest" description="Disordered" evidence="6">
    <location>
        <begin position="72"/>
        <end position="99"/>
    </location>
</feature>
<feature type="coiled-coil region" evidence="5">
    <location>
        <begin position="104"/>
        <end position="169"/>
    </location>
</feature>
<dbReference type="PANTHER" id="PTHR47331:SF1">
    <property type="entry name" value="GAG-LIKE PROTEIN"/>
    <property type="match status" value="1"/>
</dbReference>
<feature type="compositionally biased region" description="Polar residues" evidence="6">
    <location>
        <begin position="239"/>
        <end position="263"/>
    </location>
</feature>
<evidence type="ECO:0000259" key="8">
    <source>
        <dbReference type="PROSITE" id="PS50994"/>
    </source>
</evidence>
<dbReference type="InterPro" id="IPR036397">
    <property type="entry name" value="RNaseH_sf"/>
</dbReference>
<evidence type="ECO:0000256" key="4">
    <source>
        <dbReference type="PROSITE-ProRule" id="PRU00146"/>
    </source>
</evidence>
<dbReference type="Pfam" id="PF05380">
    <property type="entry name" value="Peptidase_A17"/>
    <property type="match status" value="1"/>
</dbReference>
<dbReference type="InterPro" id="IPR019787">
    <property type="entry name" value="Znf_PHD-finger"/>
</dbReference>
<dbReference type="SUPFAM" id="SSF57903">
    <property type="entry name" value="FYVE/PHD zinc finger"/>
    <property type="match status" value="1"/>
</dbReference>
<accession>A0ABM1ZE22</accession>
<dbReference type="SUPFAM" id="SSF56672">
    <property type="entry name" value="DNA/RNA polymerases"/>
    <property type="match status" value="1"/>
</dbReference>
<keyword evidence="2 4" id="KW-0863">Zinc-finger</keyword>
<evidence type="ECO:0000259" key="7">
    <source>
        <dbReference type="PROSITE" id="PS50016"/>
    </source>
</evidence>
<dbReference type="EnsemblMetazoa" id="AALFPA23_017595.R25744">
    <property type="protein sequence ID" value="AALFPA23_017595.P25744"/>
    <property type="gene ID" value="AALFPA23_017595"/>
</dbReference>
<sequence length="1908" mass="217763">MLTGNNSGYNCHSCHEHDAADAMVACDVCGNWHHFKCVGVDDTVKTRRWLCQECDSATVSGLLSLPQAKDKVNKCGGSKTSRSRSKKPVKSVGSKVSMTSSARAAALEAQMRLLEEEERLKEIELKEQEELQRREFAEEQRKLEAKKKIMEEETKLHETELLKQKALQEKMMLIRRESMEKKKELMRQQAESSRSSSASHVSKSDRVVAWVASQHQTEGDDPNNLEPPITTSNARVANFDSPQQHNTTTAPSPPINQLSSLSLNDDRHDKHPVLPTTYMQIAARQVTGKDLPAFSGNPEDWPMFIRTYEETTVACGFSDVENLVRLQKCLRGNALETVRSRLMMPAGVPHVIKTLQMRFGRPELIIRSLLERIRRVPAPKPERLDTLIDFGLAVENLVVHLQAAKQENHLTNPVLLQELVMKLPAQLRLDWARFKLRHQDDTLAAFGNFMNELIEAASEVSFDLPFNLTTKVEKPRDREKTFVHAHDAVDAESRNTGAIRKAPKPCICCNSIGHRIADCEEFKSKDVEERMRIVRQNNLCRMCLNFHHRWPCRTWQGCNIEGCREKHHPLLHQSTSSSPMHLSSSHSTSVDKSCDRYPYFRILPVVVSMGNKRQTIFAFIDEGSSSTLLDRTVAEQLGLDGPTEPLTLQWTGNVARRESKSKRVHFQIAGAERTDAFQIQDAHTVERLLLPKQTLIYGELAGRYPHLRGLPIADYELAQPKLLIGLDNLRLGIPLKIREGRLNEPIAAKCRLGWAIYGYSAGVSKPTVSVNFHVPAAKDADHELNEQLTEFFSLDQTGIKSSFEIPESEADKRAKRILEETTRRVSNRFETGLLWKSDKIDFPDSFPMAIRRLQSLEKKLYKDPSLHLRVRQKIEEYVNKGYCHRATAKELHSFDTKRVWYLPLCVVINPKKPQKIRVVWDAAAKVNGVSFNSALLKGPDLLTSIVFVLYHFREHRIAVTGDLEEMFLRLLIRPQDSLSQRFLWREKPSDTPVEYIINVATFGSTCSPSSAQYVKNVNAREYMEAFPRASSAIIKHHYVDDYLDSFETEEEAIEVVNQVKFIHRNGGFHLRNFLSNSERVLAAIESVSHDDSKELSLLRAEKVESVLGMKWSPSKDSFIYTLALREELANIVEPEHIPTKREMLKLVMSLFDPLGFLTFYLIHGRILIQDAWATGVGWDVPVNEDLSRRWWQWISFLPALGNLRIPRCYFLGRMDEEKQLHIFVDASDAAYACVAYLRAAGTQGVEVAFVGARSKVAPLKVLSVPRLELMAAVIGARMADSVIASHSFEITETFLWTDSSTVLAWISSDHRRYHKFVGVRIGEILALTKINQWRWVPSKYNPADDATKWGIGPKFDSGSRWFCGPPFLVHCETEWPRKQNSSLTSEELVRNHNVHQISSTPLVDFSRFHKWERVLRTQAYVFRFIDNLRCCRNGRPIDTGILSREELRRAERELWKQAQSEAYSQELAILLETKGGPTVRHNLLPKTSPIYKLWPYMDHDGVIRMRGRIGAAWYATSDAKYPVILPKSHMITSLLVDSYHRRYHHANQETVVNEMRQRYEIPHLRTVVKQTAKKCMKCRTEKAVPRHPPMAPLPEQRVTPFVKPFTFVGLDYFGPITVKVGRANVKRWVALFTCLTVRAIHLEVVHSLSSESCVLAIRRFIARRGAPAEFFSDNGTSFVGANKQLQEEVNARNQVLATTFTNTNTRWNFNPPGAPHMGGVWERLVRSVKNSIGTLIDAPRRPTDEVFETILLDAEAMINSRPLTYMPLETADEESLTPNHFLLGNSSGVKQPPSEINERRMNLRSSWTLVQHLTDVIWQRWIKEYLPVITRRCGWFEEVREIQEGDLVLVIGNTVRNQYVRGRVEKVFPGRDGRVRQALVRTASGMYKRPAVKLALLDVGLRENSGQD</sequence>
<dbReference type="SUPFAM" id="SSF53098">
    <property type="entry name" value="Ribonuclease H-like"/>
    <property type="match status" value="1"/>
</dbReference>
<feature type="region of interest" description="Disordered" evidence="6">
    <location>
        <begin position="180"/>
        <end position="205"/>
    </location>
</feature>
<evidence type="ECO:0000256" key="1">
    <source>
        <dbReference type="ARBA" id="ARBA00022723"/>
    </source>
</evidence>
<evidence type="ECO:0000313" key="9">
    <source>
        <dbReference type="EnsemblMetazoa" id="AALFPA23_017595.P25745"/>
    </source>
</evidence>
<dbReference type="EnsemblMetazoa" id="AALFPA23_017595.R25745">
    <property type="protein sequence ID" value="AALFPA23_017595.P25745"/>
    <property type="gene ID" value="AALFPA23_017595"/>
</dbReference>
<feature type="domain" description="Integrase catalytic" evidence="8">
    <location>
        <begin position="1596"/>
        <end position="1786"/>
    </location>
</feature>
<dbReference type="Gene3D" id="3.30.40.10">
    <property type="entry name" value="Zinc/RING finger domain, C3HC4 (zinc finger)"/>
    <property type="match status" value="1"/>
</dbReference>
<dbReference type="PROSITE" id="PS50016">
    <property type="entry name" value="ZF_PHD_2"/>
    <property type="match status" value="1"/>
</dbReference>
<dbReference type="RefSeq" id="XP_062698317.1">
    <property type="nucleotide sequence ID" value="XM_062842333.1"/>
</dbReference>
<dbReference type="RefSeq" id="XP_062698319.1">
    <property type="nucleotide sequence ID" value="XM_062842335.1"/>
</dbReference>
<keyword evidence="3" id="KW-0862">Zinc</keyword>
<reference evidence="10" key="1">
    <citation type="journal article" date="2015" name="Proc. Natl. Acad. Sci. U.S.A.">
        <title>Genome sequence of the Asian Tiger mosquito, Aedes albopictus, reveals insights into its biology, genetics, and evolution.</title>
        <authorList>
            <person name="Chen X.G."/>
            <person name="Jiang X."/>
            <person name="Gu J."/>
            <person name="Xu M."/>
            <person name="Wu Y."/>
            <person name="Deng Y."/>
            <person name="Zhang C."/>
            <person name="Bonizzoni M."/>
            <person name="Dermauw W."/>
            <person name="Vontas J."/>
            <person name="Armbruster P."/>
            <person name="Huang X."/>
            <person name="Yang Y."/>
            <person name="Zhang H."/>
            <person name="He W."/>
            <person name="Peng H."/>
            <person name="Liu Y."/>
            <person name="Wu K."/>
            <person name="Chen J."/>
            <person name="Lirakis M."/>
            <person name="Topalis P."/>
            <person name="Van Leeuwen T."/>
            <person name="Hall A.B."/>
            <person name="Jiang X."/>
            <person name="Thorpe C."/>
            <person name="Mueller R.L."/>
            <person name="Sun C."/>
            <person name="Waterhouse R.M."/>
            <person name="Yan G."/>
            <person name="Tu Z.J."/>
            <person name="Fang X."/>
            <person name="James A.A."/>
        </authorList>
    </citation>
    <scope>NUCLEOTIDE SEQUENCE [LARGE SCALE GENOMIC DNA]</scope>
    <source>
        <strain evidence="10">Foshan</strain>
    </source>
</reference>
<dbReference type="PANTHER" id="PTHR47331">
    <property type="entry name" value="PHD-TYPE DOMAIN-CONTAINING PROTEIN"/>
    <property type="match status" value="1"/>
</dbReference>
<dbReference type="InterPro" id="IPR040676">
    <property type="entry name" value="DUF5641"/>
</dbReference>
<evidence type="ECO:0000256" key="3">
    <source>
        <dbReference type="ARBA" id="ARBA00022833"/>
    </source>
</evidence>
<dbReference type="InterPro" id="IPR005312">
    <property type="entry name" value="DUF1759"/>
</dbReference>
<protein>
    <submittedName>
        <fullName evidence="9">Uncharacterized protein</fullName>
    </submittedName>
</protein>
<reference evidence="9" key="2">
    <citation type="submission" date="2025-05" db="UniProtKB">
        <authorList>
            <consortium name="EnsemblMetazoa"/>
        </authorList>
    </citation>
    <scope>IDENTIFICATION</scope>
    <source>
        <strain evidence="9">Foshan</strain>
    </source>
</reference>
<evidence type="ECO:0000313" key="10">
    <source>
        <dbReference type="Proteomes" id="UP000069940"/>
    </source>
</evidence>
<dbReference type="Pfam" id="PF00628">
    <property type="entry name" value="PHD"/>
    <property type="match status" value="1"/>
</dbReference>
<dbReference type="InterPro" id="IPR001965">
    <property type="entry name" value="Znf_PHD"/>
</dbReference>
<dbReference type="GeneID" id="134284080"/>
<feature type="region of interest" description="Disordered" evidence="6">
    <location>
        <begin position="213"/>
        <end position="232"/>
    </location>
</feature>